<dbReference type="CDD" id="cd02133">
    <property type="entry name" value="PA_C5a_like"/>
    <property type="match status" value="1"/>
</dbReference>
<evidence type="ECO:0000256" key="2">
    <source>
        <dbReference type="ARBA" id="ARBA00022512"/>
    </source>
</evidence>
<dbReference type="PANTHER" id="PTHR43806:SF65">
    <property type="entry name" value="SERINE PROTEASE APRX"/>
    <property type="match status" value="1"/>
</dbReference>
<keyword evidence="5" id="KW-0732">Signal</keyword>
<dbReference type="InterPro" id="IPR015500">
    <property type="entry name" value="Peptidase_S8_subtilisin-rel"/>
</dbReference>
<dbReference type="OrthoDB" id="9798386at2"/>
<dbReference type="PRINTS" id="PR00723">
    <property type="entry name" value="SUBTILISIN"/>
</dbReference>
<dbReference type="InterPro" id="IPR034213">
    <property type="entry name" value="S8_Vpr-like"/>
</dbReference>
<evidence type="ECO:0000256" key="6">
    <source>
        <dbReference type="ARBA" id="ARBA00022801"/>
    </source>
</evidence>
<keyword evidence="2" id="KW-0134">Cell wall</keyword>
<dbReference type="SUPFAM" id="SSF52743">
    <property type="entry name" value="Subtilisin-like"/>
    <property type="match status" value="1"/>
</dbReference>
<dbReference type="SUPFAM" id="SSF52025">
    <property type="entry name" value="PA domain"/>
    <property type="match status" value="1"/>
</dbReference>
<dbReference type="PROSITE" id="PS51766">
    <property type="entry name" value="DOCKERIN"/>
    <property type="match status" value="1"/>
</dbReference>
<dbReference type="SUPFAM" id="SSF63446">
    <property type="entry name" value="Type I dockerin domain"/>
    <property type="match status" value="1"/>
</dbReference>
<evidence type="ECO:0000256" key="4">
    <source>
        <dbReference type="ARBA" id="ARBA00022670"/>
    </source>
</evidence>
<keyword evidence="6 9" id="KW-0378">Hydrolase</keyword>
<accession>A0A8J3AR97</accession>
<sequence length="1387" mass="149575">MNRFIKGTAILTLSTGVLFNSIPVKPQQSIVKAASTASIEEILSKLTVEQREALQKLKATSQEGLQLPDSVDLESTDNLSVIVEFKDKPAKVAVIEEATNGNSLSISEAEQNAREAQETFKNDLESIYKEDLSENKNVFKIKLKYNSSLNGVSMELPANKVKSLLKSKVVKAIWPNQVIKVEPPTKTESNTEAKKIANEVFPGINQLHDEGFTGKGIKVGVIDTGIDYNHPDLTDAYKGYRAQKGVDPKSISPSAVKGWDFVDNDADPMETTYDDWKKSGLAETDPLTGSTFYTEHGTHVSGIIAGNGKNNADYAVTGVAPDADLYVYRVLGEFGSGSTESVLGGIDKSVADGMDVINLSLGNSSNDPENIESIAVNNAVLSGVTAVVAAGNAGDRSYTLGAPGASALAITVGANDTKTEIATSKGTFHGTVDVKADMKLLGKGFGDNEESLSGSNYSIVQVPNSGTEADYKSIDVKGKIALVNRGVIALVDKIKFAKNHGAIAVILVNNVPGEGFIPTYLGSSYGLVPTFSMSYEQGSELTSKLDTTSLFSFDEMGKVVDEGSKLASFSSRGPARITYDIKPEVTAPGVAVFSTVPSYMHGADQVGKYEYAYDNLSGTSMATPNVAGVAALLLQANPNLTPAQIKETLMNTADPLNGNYSVFETGAGQVDPYEAIHSKTRIEIMDETKGSYDKKGNLKTIKDLTGALSFGVFAPAGTNISDQRSLNIYNNSNQAKTYDVKVSFQTERRGSLDADDNGVMIVTDKSIKVDANSKKKSTVAITVPKSAKLGIYEGFVTYTNQNNPDETFQVPFAIKTVEEGINSLTMSPQAFTQVFDSAYSGQLIYTNAIMSIKSHMRTLDVVLVDGNTGKDLGFVGTINGLGMDENITYGISKIFNGYYYKFTGDDDQPIAYNQDLAKPGYYKLKIIGTNDAGKTFSQDAPFYFDNTAPKMTVNSSDVVEYKNGQTSVTISGSVYDKETEEMHKLGMSFNQGSTKVYYQDQLGGRAVSVPVNPDGTFTATIPTNPTRAMLLSFYSMDAASNKTFKEGREIFVTRDDVTYGFIQPEKRTAKMGETAHATLTLNKASGVKQVVYKFYHYTNVATMNITPHSSVADKVNVTVTDKAISSGSNTSEATVTITSKDGVTPLAGELKLADVEFKMGNVYTPFPAMFPAYMSSVTVTDTNNTSKVVPSGNPSIFYMENTSSLFRGSKGAEAFLGPTGSATQSIDYSKLGVNVKATSSNGTVYNGKNNSSVVFEIPNLPLTDDQYEFTIDFPGHFTVHKDFTIGFHEDGKVTNQNLYYKLNPAIAGDVNKDDVIDVLDAIYLQTYWGTNKRAADINFDGVVDVKDMAFVEKNYLMQNPTINNAPTPKKKYKSQTLETVKSSLGIQ</sequence>
<dbReference type="Pfam" id="PF00082">
    <property type="entry name" value="Peptidase_S8"/>
    <property type="match status" value="1"/>
</dbReference>
<dbReference type="InterPro" id="IPR010435">
    <property type="entry name" value="C5a/SBT2-like_Fn3"/>
</dbReference>
<evidence type="ECO:0000256" key="10">
    <source>
        <dbReference type="RuleBase" id="RU003355"/>
    </source>
</evidence>
<dbReference type="Proteomes" id="UP000626244">
    <property type="component" value="Unassembled WGS sequence"/>
</dbReference>
<evidence type="ECO:0000256" key="3">
    <source>
        <dbReference type="ARBA" id="ARBA00022525"/>
    </source>
</evidence>
<dbReference type="PROSITE" id="PS00138">
    <property type="entry name" value="SUBTILASE_SER"/>
    <property type="match status" value="1"/>
</dbReference>
<dbReference type="GO" id="GO:0004553">
    <property type="term" value="F:hydrolase activity, hydrolyzing O-glycosyl compounds"/>
    <property type="evidence" value="ECO:0007669"/>
    <property type="project" value="InterPro"/>
</dbReference>
<dbReference type="GO" id="GO:0004252">
    <property type="term" value="F:serine-type endopeptidase activity"/>
    <property type="evidence" value="ECO:0007669"/>
    <property type="project" value="UniProtKB-UniRule"/>
</dbReference>
<feature type="active site" description="Charge relay system" evidence="8 9">
    <location>
        <position position="223"/>
    </location>
</feature>
<dbReference type="Gene3D" id="3.50.30.30">
    <property type="match status" value="1"/>
</dbReference>
<dbReference type="InterPro" id="IPR036852">
    <property type="entry name" value="Peptidase_S8/S53_dom_sf"/>
</dbReference>
<proteinExistence type="inferred from homology"/>
<feature type="active site" description="Charge relay system" evidence="8 9">
    <location>
        <position position="296"/>
    </location>
</feature>
<evidence type="ECO:0000256" key="7">
    <source>
        <dbReference type="ARBA" id="ARBA00022825"/>
    </source>
</evidence>
<dbReference type="Pfam" id="PF00404">
    <property type="entry name" value="Dockerin_1"/>
    <property type="match status" value="1"/>
</dbReference>
<keyword evidence="3" id="KW-0964">Secreted</keyword>
<protein>
    <submittedName>
        <fullName evidence="12">Peptidase S8</fullName>
    </submittedName>
</protein>
<dbReference type="PROSITE" id="PS51892">
    <property type="entry name" value="SUBTILASE"/>
    <property type="match status" value="1"/>
</dbReference>
<dbReference type="CDD" id="cd14254">
    <property type="entry name" value="Dockerin_II"/>
    <property type="match status" value="1"/>
</dbReference>
<dbReference type="InterPro" id="IPR010259">
    <property type="entry name" value="S8pro/Inhibitor_I9"/>
</dbReference>
<dbReference type="PROSITE" id="PS00137">
    <property type="entry name" value="SUBTILASE_HIS"/>
    <property type="match status" value="1"/>
</dbReference>
<dbReference type="PANTHER" id="PTHR43806">
    <property type="entry name" value="PEPTIDASE S8"/>
    <property type="match status" value="1"/>
</dbReference>
<keyword evidence="4 9" id="KW-0645">Protease</keyword>
<evidence type="ECO:0000256" key="1">
    <source>
        <dbReference type="ARBA" id="ARBA00011073"/>
    </source>
</evidence>
<comment type="similarity">
    <text evidence="1 9 10">Belongs to the peptidase S8 family.</text>
</comment>
<evidence type="ECO:0000256" key="9">
    <source>
        <dbReference type="PROSITE-ProRule" id="PRU01240"/>
    </source>
</evidence>
<evidence type="ECO:0000256" key="8">
    <source>
        <dbReference type="PIRSR" id="PIRSR615500-1"/>
    </source>
</evidence>
<dbReference type="Pfam" id="PF05922">
    <property type="entry name" value="Inhibitor_I9"/>
    <property type="match status" value="1"/>
</dbReference>
<dbReference type="InterPro" id="IPR022398">
    <property type="entry name" value="Peptidase_S8_His-AS"/>
</dbReference>
<dbReference type="EMBL" id="BMHB01000001">
    <property type="protein sequence ID" value="GGI14823.1"/>
    <property type="molecule type" value="Genomic_DNA"/>
</dbReference>
<dbReference type="Pfam" id="PF06280">
    <property type="entry name" value="fn3_5"/>
    <property type="match status" value="1"/>
</dbReference>
<dbReference type="Gene3D" id="2.60.40.4130">
    <property type="match status" value="1"/>
</dbReference>
<dbReference type="Gene3D" id="2.60.40.1710">
    <property type="entry name" value="Subtilisin-like superfamily"/>
    <property type="match status" value="1"/>
</dbReference>
<dbReference type="InterPro" id="IPR023828">
    <property type="entry name" value="Peptidase_S8_Ser-AS"/>
</dbReference>
<gene>
    <name evidence="12" type="ORF">GCM10007380_24880</name>
</gene>
<dbReference type="GO" id="GO:0006508">
    <property type="term" value="P:proteolysis"/>
    <property type="evidence" value="ECO:0007669"/>
    <property type="project" value="UniProtKB-KW"/>
</dbReference>
<dbReference type="InterPro" id="IPR000209">
    <property type="entry name" value="Peptidase_S8/S53_dom"/>
</dbReference>
<dbReference type="PROSITE" id="PS00136">
    <property type="entry name" value="SUBTILASE_ASP"/>
    <property type="match status" value="1"/>
</dbReference>
<dbReference type="InterPro" id="IPR002105">
    <property type="entry name" value="Dockerin_1_rpt"/>
</dbReference>
<dbReference type="Gene3D" id="3.40.50.200">
    <property type="entry name" value="Peptidase S8/S53 domain"/>
    <property type="match status" value="1"/>
</dbReference>
<dbReference type="RefSeq" id="WP_158093256.1">
    <property type="nucleotide sequence ID" value="NZ_BMHB01000001.1"/>
</dbReference>
<dbReference type="Pfam" id="PF02225">
    <property type="entry name" value="PA"/>
    <property type="match status" value="1"/>
</dbReference>
<dbReference type="InterPro" id="IPR016134">
    <property type="entry name" value="Dockerin_dom"/>
</dbReference>
<dbReference type="GO" id="GO:0000272">
    <property type="term" value="P:polysaccharide catabolic process"/>
    <property type="evidence" value="ECO:0007669"/>
    <property type="project" value="InterPro"/>
</dbReference>
<reference evidence="13" key="1">
    <citation type="journal article" date="2019" name="Int. J. Syst. Evol. Microbiol.">
        <title>The Global Catalogue of Microorganisms (GCM) 10K type strain sequencing project: providing services to taxonomists for standard genome sequencing and annotation.</title>
        <authorList>
            <consortium name="The Broad Institute Genomics Platform"/>
            <consortium name="The Broad Institute Genome Sequencing Center for Infectious Disease"/>
            <person name="Wu L."/>
            <person name="Ma J."/>
        </authorList>
    </citation>
    <scope>NUCLEOTIDE SEQUENCE [LARGE SCALE GENOMIC DNA]</scope>
    <source>
        <strain evidence="13">CGMCC 1.14993</strain>
    </source>
</reference>
<dbReference type="InterPro" id="IPR003137">
    <property type="entry name" value="PA_domain"/>
</dbReference>
<keyword evidence="13" id="KW-1185">Reference proteome</keyword>
<evidence type="ECO:0000259" key="11">
    <source>
        <dbReference type="PROSITE" id="PS51766"/>
    </source>
</evidence>
<organism evidence="12 13">
    <name type="scientific">Gottfriedia solisilvae</name>
    <dbReference type="NCBI Taxonomy" id="1516104"/>
    <lineage>
        <taxon>Bacteria</taxon>
        <taxon>Bacillati</taxon>
        <taxon>Bacillota</taxon>
        <taxon>Bacilli</taxon>
        <taxon>Bacillales</taxon>
        <taxon>Bacillaceae</taxon>
        <taxon>Gottfriedia</taxon>
    </lineage>
</organism>
<dbReference type="InterPro" id="IPR046450">
    <property type="entry name" value="PA_dom_sf"/>
</dbReference>
<keyword evidence="7 9" id="KW-0720">Serine protease</keyword>
<name>A0A8J3AR97_9BACI</name>
<feature type="domain" description="Dockerin" evidence="11">
    <location>
        <begin position="1303"/>
        <end position="1367"/>
    </location>
</feature>
<dbReference type="InterPro" id="IPR036439">
    <property type="entry name" value="Dockerin_dom_sf"/>
</dbReference>
<feature type="active site" description="Charge relay system" evidence="8 9">
    <location>
        <position position="620"/>
    </location>
</feature>
<dbReference type="InterPro" id="IPR023827">
    <property type="entry name" value="Peptidase_S8_Asp-AS"/>
</dbReference>
<dbReference type="InterPro" id="IPR050131">
    <property type="entry name" value="Peptidase_S8_subtilisin-like"/>
</dbReference>
<evidence type="ECO:0000313" key="12">
    <source>
        <dbReference type="EMBL" id="GGI14823.1"/>
    </source>
</evidence>
<evidence type="ECO:0000256" key="5">
    <source>
        <dbReference type="ARBA" id="ARBA00022729"/>
    </source>
</evidence>
<comment type="caution">
    <text evidence="12">The sequence shown here is derived from an EMBL/GenBank/DDBJ whole genome shotgun (WGS) entry which is preliminary data.</text>
</comment>
<evidence type="ECO:0000313" key="13">
    <source>
        <dbReference type="Proteomes" id="UP000626244"/>
    </source>
</evidence>
<dbReference type="CDD" id="cd07474">
    <property type="entry name" value="Peptidases_S8_subtilisin_Vpr-like"/>
    <property type="match status" value="1"/>
</dbReference>